<feature type="domain" description="Helicase superfamily 3 single-stranded DNA/RNA virus" evidence="2">
    <location>
        <begin position="153"/>
        <end position="198"/>
    </location>
</feature>
<dbReference type="Pfam" id="PF00910">
    <property type="entry name" value="RNA_helicase"/>
    <property type="match status" value="1"/>
</dbReference>
<proteinExistence type="predicted"/>
<protein>
    <submittedName>
        <fullName evidence="3">Replication associated protein</fullName>
    </submittedName>
</protein>
<accession>A0A9E8Z1C2</accession>
<dbReference type="GO" id="GO:0003723">
    <property type="term" value="F:RNA binding"/>
    <property type="evidence" value="ECO:0007669"/>
    <property type="project" value="InterPro"/>
</dbReference>
<evidence type="ECO:0000259" key="2">
    <source>
        <dbReference type="Pfam" id="PF00910"/>
    </source>
</evidence>
<name>A0A9E8Z1C2_9VIRU</name>
<dbReference type="InterPro" id="IPR000605">
    <property type="entry name" value="Helicase_SF3_ssDNA/RNA_vir"/>
</dbReference>
<dbReference type="InterPro" id="IPR027417">
    <property type="entry name" value="P-loop_NTPase"/>
</dbReference>
<reference evidence="3" key="1">
    <citation type="submission" date="2021-12" db="EMBL/GenBank/DDBJ databases">
        <title>Lineage-specific microbe-virus interactions reveal viral roles in promoting carbon loss from peatlands along a natural permafrost thaw gradient.</title>
        <authorList>
            <person name="Trubl G."/>
            <person name="Roux S."/>
            <person name="Borton M.A."/>
            <person name="Varsani A."/>
            <person name="Li Y.-F."/>
            <person name="Sun C."/>
            <person name="Shaffer M."/>
            <person name="Jang H.B."/>
            <person name="Woodcroft B.J."/>
            <person name="Tyson G.W."/>
            <person name="Wrighton K."/>
            <person name="Saleska S."/>
            <person name="Eloe-Fadrosh E.A."/>
            <person name="Sullivan M.B."/>
            <person name="Rich V.I."/>
        </authorList>
    </citation>
    <scope>NUCLEOTIDE SEQUENCE</scope>
</reference>
<evidence type="ECO:0000313" key="3">
    <source>
        <dbReference type="EMBL" id="WAK78034.1"/>
    </source>
</evidence>
<dbReference type="Gene3D" id="3.40.1310.20">
    <property type="match status" value="1"/>
</dbReference>
<organism evidence="3">
    <name type="scientific">Miresoil virus 422</name>
    <dbReference type="NCBI Taxonomy" id="2911460"/>
    <lineage>
        <taxon>Viruses</taxon>
        <taxon>Miresoil_virus_gcode6_group</taxon>
    </lineage>
</organism>
<dbReference type="Proteomes" id="UP001181920">
    <property type="component" value="Segment"/>
</dbReference>
<sequence length="342" mass="38776">MEQTKGLKCQTVVFTSYMTEEATQAILGKVDWYVYGREIAPTTGAPHLQGMAWTKNPSTWGFLSKVMHVEKCISPTASVVYCKKDNDYFEMGTPPKWAKPKEEKLKVVDLQNMTEDQWGQLGPSQYNASTKALAHWRLAFKKPVARDSVCGEWFVGKPGTGKSHTARLQYPGAYIKSYSKWWEGYKGEEFVICEDMDAPALGHLLKLWADKYPCWGEIKGAALPLMHTKFIVTSNYTIEEIWEKEPKIAEALLDRFTVTVFLKKYRHAPKPSAFGAPNPQLGLSVYDNNHPPTAPSGPLQPSGDPEWDISTIKEDEAEMFIENNDDVDMFFNVCNLHNKFMQ</sequence>
<dbReference type="SUPFAM" id="SSF52540">
    <property type="entry name" value="P-loop containing nucleoside triphosphate hydrolases"/>
    <property type="match status" value="1"/>
</dbReference>
<dbReference type="GO" id="GO:0003724">
    <property type="term" value="F:RNA helicase activity"/>
    <property type="evidence" value="ECO:0007669"/>
    <property type="project" value="InterPro"/>
</dbReference>
<evidence type="ECO:0000256" key="1">
    <source>
        <dbReference type="SAM" id="MobiDB-lite"/>
    </source>
</evidence>
<dbReference type="EMBL" id="OM419063">
    <property type="protein sequence ID" value="WAK78034.1"/>
    <property type="molecule type" value="Genomic_DNA"/>
</dbReference>
<feature type="region of interest" description="Disordered" evidence="1">
    <location>
        <begin position="285"/>
        <end position="306"/>
    </location>
</feature>